<reference evidence="1 2" key="1">
    <citation type="submission" date="2021-03" db="EMBL/GenBank/DDBJ databases">
        <title>Antimicrobial resistance genes in bacteria isolated from Japanese honey, and their potential for conferring macrolide and lincosamide resistance in the American foulbrood pathogen Paenibacillus larvae.</title>
        <authorList>
            <person name="Okamoto M."/>
            <person name="Kumagai M."/>
            <person name="Kanamori H."/>
            <person name="Takamatsu D."/>
        </authorList>
    </citation>
    <scope>NUCLEOTIDE SEQUENCE [LARGE SCALE GENOMIC DNA]</scope>
    <source>
        <strain evidence="1 2">J8TS2</strain>
    </source>
</reference>
<dbReference type="Proteomes" id="UP000679950">
    <property type="component" value="Unassembled WGS sequence"/>
</dbReference>
<proteinExistence type="predicted"/>
<comment type="caution">
    <text evidence="1">The sequence shown here is derived from an EMBL/GenBank/DDBJ whole genome shotgun (WGS) entry which is preliminary data.</text>
</comment>
<gene>
    <name evidence="1" type="ORF">J8TS2_38490</name>
</gene>
<name>A0ABQ4KNL6_9BACI</name>
<keyword evidence="2" id="KW-1185">Reference proteome</keyword>
<organism evidence="1 2">
    <name type="scientific">Lederbergia ruris</name>
    <dbReference type="NCBI Taxonomy" id="217495"/>
    <lineage>
        <taxon>Bacteria</taxon>
        <taxon>Bacillati</taxon>
        <taxon>Bacillota</taxon>
        <taxon>Bacilli</taxon>
        <taxon>Bacillales</taxon>
        <taxon>Bacillaceae</taxon>
        <taxon>Lederbergia</taxon>
    </lineage>
</organism>
<accession>A0ABQ4KNL6</accession>
<evidence type="ECO:0000313" key="1">
    <source>
        <dbReference type="EMBL" id="GIN59530.1"/>
    </source>
</evidence>
<sequence>MQRVSKNVDPIGVWMYENTKEQQKRRSNRYLDVRCSYHVKSDKPAKVYHRGRLRLSNFNLA</sequence>
<protein>
    <submittedName>
        <fullName evidence="1">Uncharacterized protein</fullName>
    </submittedName>
</protein>
<dbReference type="EMBL" id="BORB01000048">
    <property type="protein sequence ID" value="GIN59530.1"/>
    <property type="molecule type" value="Genomic_DNA"/>
</dbReference>
<evidence type="ECO:0000313" key="2">
    <source>
        <dbReference type="Proteomes" id="UP000679950"/>
    </source>
</evidence>